<dbReference type="RefSeq" id="WP_341843604.1">
    <property type="nucleotide sequence ID" value="NZ_CP149792.1"/>
</dbReference>
<dbReference type="EMBL" id="CP150096">
    <property type="protein sequence ID" value="WZN49029.1"/>
    <property type="molecule type" value="Genomic_DNA"/>
</dbReference>
<gene>
    <name evidence="1" type="ORF">WJU22_12700</name>
</gene>
<keyword evidence="2" id="KW-1185">Reference proteome</keyword>
<organism evidence="1 2">
    <name type="scientific">Chitinophaga caseinilytica</name>
    <dbReference type="NCBI Taxonomy" id="2267521"/>
    <lineage>
        <taxon>Bacteria</taxon>
        <taxon>Pseudomonadati</taxon>
        <taxon>Bacteroidota</taxon>
        <taxon>Chitinophagia</taxon>
        <taxon>Chitinophagales</taxon>
        <taxon>Chitinophagaceae</taxon>
        <taxon>Chitinophaga</taxon>
    </lineage>
</organism>
<proteinExistence type="predicted"/>
<evidence type="ECO:0000313" key="1">
    <source>
        <dbReference type="EMBL" id="WZN49029.1"/>
    </source>
</evidence>
<evidence type="ECO:0000313" key="2">
    <source>
        <dbReference type="Proteomes" id="UP001449657"/>
    </source>
</evidence>
<dbReference type="Proteomes" id="UP001449657">
    <property type="component" value="Chromosome"/>
</dbReference>
<reference evidence="1 2" key="1">
    <citation type="submission" date="2024-03" db="EMBL/GenBank/DDBJ databases">
        <title>Chitinophaga caseinilytica sp. nov., a casein hydrolysing bacterium isolated from forest soil.</title>
        <authorList>
            <person name="Lee D.S."/>
            <person name="Han D.M."/>
            <person name="Baek J.H."/>
            <person name="Choi D.G."/>
            <person name="Jeon J.H."/>
            <person name="Jeon C.O."/>
        </authorList>
    </citation>
    <scope>NUCLEOTIDE SEQUENCE [LARGE SCALE GENOMIC DNA]</scope>
    <source>
        <strain evidence="1 2">KACC 19118</strain>
    </source>
</reference>
<name>A0ABZ2Z9V0_9BACT</name>
<protein>
    <submittedName>
        <fullName evidence="1">Uncharacterized protein</fullName>
    </submittedName>
</protein>
<accession>A0ABZ2Z9V0</accession>
<sequence>MSSLGWKLIRSFDKDFEVNGESVRVRFVTMNCVHKQLYQVYVPHEGREVRFHIQENAAGEFRIVGRGICPPQYVPLEAAFAEAILASPVG</sequence>